<comment type="caution">
    <text evidence="7">The sequence shown here is derived from an EMBL/GenBank/DDBJ whole genome shotgun (WGS) entry which is preliminary data.</text>
</comment>
<proteinExistence type="predicted"/>
<comment type="subcellular location">
    <subcellularLocation>
        <location evidence="1">Cell membrane</location>
        <topology evidence="1">Multi-pass membrane protein</topology>
    </subcellularLocation>
</comment>
<feature type="transmembrane region" description="Helical" evidence="6">
    <location>
        <begin position="84"/>
        <end position="106"/>
    </location>
</feature>
<evidence type="ECO:0000313" key="8">
    <source>
        <dbReference type="Proteomes" id="UP000824090"/>
    </source>
</evidence>
<dbReference type="Proteomes" id="UP000824090">
    <property type="component" value="Unassembled WGS sequence"/>
</dbReference>
<evidence type="ECO:0000256" key="4">
    <source>
        <dbReference type="ARBA" id="ARBA00022989"/>
    </source>
</evidence>
<evidence type="ECO:0000256" key="2">
    <source>
        <dbReference type="ARBA" id="ARBA00022475"/>
    </source>
</evidence>
<sequence length="468" mass="51730">MTDKYETLLNNTFLISAGTLGSKLITFFMVRFYTDVLTPSDYGTADIIVQTANLLLPLVSMGMVEAVFRFALNDPLGRKNVFSAGAAVISAGALLLAGVCCILFSLSVFRDTVWLIALYTIASCYHSLCAQFVRAQGKTALFAAQGLLNTLLVVGLNILFLAVFQWGITGYVMAVVLADLLCSLFLLFKERLWRYVTIHPEKEAFRQMFRYGVPLIPTTVFWWITSVSDRYMITGFLGSDANGLYAVACKIPTMLTLVAGIFLEAWYFSAIRETGESKSTQIHFYSRVWSTFMGVMFLAGSLVAAFSKLEISLLAADEYYRAWQYIPLLSAAMVFSSFVTFMGSIYAAEKRSFLSFWTAMAGAVINVALNLALISPLGIQGAAAATLVSYMTVFLLRAKNTRRIVPFRLYKKRLAAGCLVFLVQILFLLWEAPGWQIAQGVCPAVLLMVNGRPLITAAGKMKAYLPKK</sequence>
<dbReference type="InterPro" id="IPR050833">
    <property type="entry name" value="Poly_Biosynth_Transport"/>
</dbReference>
<feature type="transmembrane region" description="Helical" evidence="6">
    <location>
        <begin position="326"/>
        <end position="347"/>
    </location>
</feature>
<protein>
    <submittedName>
        <fullName evidence="7">Polysaccharide biosynthesis C-terminal domain-containing protein</fullName>
    </submittedName>
</protein>
<feature type="transmembrane region" description="Helical" evidence="6">
    <location>
        <begin position="354"/>
        <end position="373"/>
    </location>
</feature>
<reference evidence="7" key="2">
    <citation type="journal article" date="2021" name="PeerJ">
        <title>Extensive microbial diversity within the chicken gut microbiome revealed by metagenomics and culture.</title>
        <authorList>
            <person name="Gilroy R."/>
            <person name="Ravi A."/>
            <person name="Getino M."/>
            <person name="Pursley I."/>
            <person name="Horton D.L."/>
            <person name="Alikhan N.F."/>
            <person name="Baker D."/>
            <person name="Gharbi K."/>
            <person name="Hall N."/>
            <person name="Watson M."/>
            <person name="Adriaenssens E.M."/>
            <person name="Foster-Nyarko E."/>
            <person name="Jarju S."/>
            <person name="Secka A."/>
            <person name="Antonio M."/>
            <person name="Oren A."/>
            <person name="Chaudhuri R.R."/>
            <person name="La Ragione R."/>
            <person name="Hildebrand F."/>
            <person name="Pallen M.J."/>
        </authorList>
    </citation>
    <scope>NUCLEOTIDE SEQUENCE</scope>
    <source>
        <strain evidence="7">ChiHcec3-6078</strain>
    </source>
</reference>
<dbReference type="AlphaFoldDB" id="A0A9D1I104"/>
<evidence type="ECO:0000256" key="5">
    <source>
        <dbReference type="ARBA" id="ARBA00023136"/>
    </source>
</evidence>
<dbReference type="Pfam" id="PF01943">
    <property type="entry name" value="Polysacc_synt"/>
    <property type="match status" value="1"/>
</dbReference>
<feature type="transmembrane region" description="Helical" evidence="6">
    <location>
        <begin position="244"/>
        <end position="267"/>
    </location>
</feature>
<dbReference type="EMBL" id="DVMP01000102">
    <property type="protein sequence ID" value="HIU25967.1"/>
    <property type="molecule type" value="Genomic_DNA"/>
</dbReference>
<feature type="transmembrane region" description="Helical" evidence="6">
    <location>
        <begin position="379"/>
        <end position="398"/>
    </location>
</feature>
<evidence type="ECO:0000313" key="7">
    <source>
        <dbReference type="EMBL" id="HIU25967.1"/>
    </source>
</evidence>
<dbReference type="PANTHER" id="PTHR30250">
    <property type="entry name" value="PST FAMILY PREDICTED COLANIC ACID TRANSPORTER"/>
    <property type="match status" value="1"/>
</dbReference>
<feature type="transmembrane region" description="Helical" evidence="6">
    <location>
        <begin position="140"/>
        <end position="162"/>
    </location>
</feature>
<evidence type="ECO:0000256" key="1">
    <source>
        <dbReference type="ARBA" id="ARBA00004651"/>
    </source>
</evidence>
<evidence type="ECO:0000256" key="6">
    <source>
        <dbReference type="SAM" id="Phobius"/>
    </source>
</evidence>
<dbReference type="PANTHER" id="PTHR30250:SF11">
    <property type="entry name" value="O-ANTIGEN TRANSPORTER-RELATED"/>
    <property type="match status" value="1"/>
</dbReference>
<feature type="transmembrane region" description="Helical" evidence="6">
    <location>
        <begin position="112"/>
        <end position="133"/>
    </location>
</feature>
<feature type="transmembrane region" description="Helical" evidence="6">
    <location>
        <begin position="12"/>
        <end position="34"/>
    </location>
</feature>
<feature type="transmembrane region" description="Helical" evidence="6">
    <location>
        <begin position="208"/>
        <end position="224"/>
    </location>
</feature>
<keyword evidence="2" id="KW-1003">Cell membrane</keyword>
<feature type="transmembrane region" description="Helical" evidence="6">
    <location>
        <begin position="54"/>
        <end position="72"/>
    </location>
</feature>
<dbReference type="InterPro" id="IPR002797">
    <property type="entry name" value="Polysacc_synth"/>
</dbReference>
<feature type="transmembrane region" description="Helical" evidence="6">
    <location>
        <begin position="288"/>
        <end position="306"/>
    </location>
</feature>
<evidence type="ECO:0000256" key="3">
    <source>
        <dbReference type="ARBA" id="ARBA00022692"/>
    </source>
</evidence>
<organism evidence="7 8">
    <name type="scientific">Candidatus Allocopromorpha excrementigallinarum</name>
    <dbReference type="NCBI Taxonomy" id="2840742"/>
    <lineage>
        <taxon>Bacteria</taxon>
        <taxon>Bacillati</taxon>
        <taxon>Bacillota</taxon>
        <taxon>Clostridia</taxon>
        <taxon>Eubacteriales</taxon>
        <taxon>Eubacteriaceae</taxon>
        <taxon>Eubacteriaceae incertae sedis</taxon>
        <taxon>Candidatus Allocopromorpha</taxon>
    </lineage>
</organism>
<gene>
    <name evidence="7" type="ORF">IAC50_05680</name>
</gene>
<keyword evidence="5 6" id="KW-0472">Membrane</keyword>
<accession>A0A9D1I104</accession>
<reference evidence="7" key="1">
    <citation type="submission" date="2020-10" db="EMBL/GenBank/DDBJ databases">
        <authorList>
            <person name="Gilroy R."/>
        </authorList>
    </citation>
    <scope>NUCLEOTIDE SEQUENCE</scope>
    <source>
        <strain evidence="7">ChiHcec3-6078</strain>
    </source>
</reference>
<keyword evidence="3 6" id="KW-0812">Transmembrane</keyword>
<name>A0A9D1I104_9FIRM</name>
<keyword evidence="4 6" id="KW-1133">Transmembrane helix</keyword>
<feature type="transmembrane region" description="Helical" evidence="6">
    <location>
        <begin position="410"/>
        <end position="430"/>
    </location>
</feature>
<dbReference type="GO" id="GO:0005886">
    <property type="term" value="C:plasma membrane"/>
    <property type="evidence" value="ECO:0007669"/>
    <property type="project" value="UniProtKB-SubCell"/>
</dbReference>
<feature type="transmembrane region" description="Helical" evidence="6">
    <location>
        <begin position="168"/>
        <end position="188"/>
    </location>
</feature>